<dbReference type="InterPro" id="IPR009736">
    <property type="entry name" value="DUF1307"/>
</dbReference>
<gene>
    <name evidence="1" type="ORF">BCR26_04755</name>
</gene>
<organism evidence="1 2">
    <name type="scientific">Enterococcus rivorum</name>
    <dbReference type="NCBI Taxonomy" id="762845"/>
    <lineage>
        <taxon>Bacteria</taxon>
        <taxon>Bacillati</taxon>
        <taxon>Bacillota</taxon>
        <taxon>Bacilli</taxon>
        <taxon>Lactobacillales</taxon>
        <taxon>Enterococcaceae</taxon>
        <taxon>Enterococcus</taxon>
    </lineage>
</organism>
<dbReference type="STRING" id="762845.BCR26_04755"/>
<dbReference type="PROSITE" id="PS51257">
    <property type="entry name" value="PROKAR_LIPOPROTEIN"/>
    <property type="match status" value="1"/>
</dbReference>
<dbReference type="AlphaFoldDB" id="A0A1E5KTH5"/>
<protein>
    <recommendedName>
        <fullName evidence="3">DUF1307 domain-containing protein</fullName>
    </recommendedName>
</protein>
<evidence type="ECO:0000313" key="2">
    <source>
        <dbReference type="Proteomes" id="UP000095256"/>
    </source>
</evidence>
<dbReference type="Gene3D" id="3.30.1830.10">
    <property type="entry name" value="YehR-like"/>
    <property type="match status" value="1"/>
</dbReference>
<dbReference type="Pfam" id="PF06998">
    <property type="entry name" value="DUF1307"/>
    <property type="match status" value="1"/>
</dbReference>
<dbReference type="InterPro" id="IPR036699">
    <property type="entry name" value="YehR-like_sf"/>
</dbReference>
<accession>A0A1E5KTH5</accession>
<keyword evidence="2" id="KW-1185">Reference proteome</keyword>
<evidence type="ECO:0000313" key="1">
    <source>
        <dbReference type="EMBL" id="OEH81161.1"/>
    </source>
</evidence>
<reference evidence="1 2" key="1">
    <citation type="submission" date="2016-09" db="EMBL/GenBank/DDBJ databases">
        <authorList>
            <person name="Capua I."/>
            <person name="De Benedictis P."/>
            <person name="Joannis T."/>
            <person name="Lombin L.H."/>
            <person name="Cattoli G."/>
        </authorList>
    </citation>
    <scope>NUCLEOTIDE SEQUENCE [LARGE SCALE GENOMIC DNA]</scope>
    <source>
        <strain evidence="1 2">LMG 25899</strain>
    </source>
</reference>
<evidence type="ECO:0008006" key="3">
    <source>
        <dbReference type="Google" id="ProtNLM"/>
    </source>
</evidence>
<sequence>MKRKIAKGSVLLFLVFFLVACEKELREVKYNYKIGKFEISSTYLVRGNEITQQISTVTVPYFMMDVSNEEEAKVKIESVLELVANVKGVEYKVKYEDVRIVQEFKIDYSEADPVEVSEITGIAVYPNNSGKVNFEKTEEILLKGGYKKID</sequence>
<proteinExistence type="predicted"/>
<dbReference type="EMBL" id="MIEK01000056">
    <property type="protein sequence ID" value="OEH81161.1"/>
    <property type="molecule type" value="Genomic_DNA"/>
</dbReference>
<dbReference type="SUPFAM" id="SSF160704">
    <property type="entry name" value="YehR-like"/>
    <property type="match status" value="1"/>
</dbReference>
<comment type="caution">
    <text evidence="1">The sequence shown here is derived from an EMBL/GenBank/DDBJ whole genome shotgun (WGS) entry which is preliminary data.</text>
</comment>
<dbReference type="Proteomes" id="UP000095256">
    <property type="component" value="Unassembled WGS sequence"/>
</dbReference>
<dbReference type="RefSeq" id="WP_069699749.1">
    <property type="nucleotide sequence ID" value="NZ_JAGGMA010000004.1"/>
</dbReference>
<name>A0A1E5KTH5_9ENTE</name>